<gene>
    <name evidence="2" type="primary">hrp1_2</name>
    <name evidence="2" type="ORF">Psal009_02794</name>
</gene>
<protein>
    <submittedName>
        <fullName evidence="2">Hypoxic response protein 1</fullName>
    </submittedName>
</protein>
<dbReference type="InterPro" id="IPR046342">
    <property type="entry name" value="CBS_dom_sf"/>
</dbReference>
<dbReference type="RefSeq" id="WP_016211595.1">
    <property type="nucleotide sequence ID" value="NZ_CP012413.1"/>
</dbReference>
<dbReference type="PANTHER" id="PTHR43080">
    <property type="entry name" value="CBS DOMAIN-CONTAINING PROTEIN CBSX3, MITOCHONDRIAL"/>
    <property type="match status" value="1"/>
</dbReference>
<keyword evidence="3" id="KW-1185">Reference proteome</keyword>
<dbReference type="InterPro" id="IPR000644">
    <property type="entry name" value="CBS_dom"/>
</dbReference>
<dbReference type="Proteomes" id="UP000422232">
    <property type="component" value="Chromosome"/>
</dbReference>
<keyword evidence="1" id="KW-0129">CBS domain</keyword>
<dbReference type="Pfam" id="PF00571">
    <property type="entry name" value="CBS"/>
    <property type="match status" value="2"/>
</dbReference>
<sequence length="155" mass="17389">MTIVKDIMTSPVITGHMDSTIGEIYSFFKSKNIHHLPIVHDNHLAGLISDSDIVMALSPYWGTAAEQNRDTDTANRLAHQIMTRHPICTQANESIETAAKRILQKDVSCLPVLDEDNSLCGILTWKDIIKHFIQDHLNDADNPLPLINFKDTDSE</sequence>
<dbReference type="PANTHER" id="PTHR43080:SF2">
    <property type="entry name" value="CBS DOMAIN-CONTAINING PROTEIN"/>
    <property type="match status" value="1"/>
</dbReference>
<dbReference type="EMBL" id="CP038908">
    <property type="protein sequence ID" value="QGO06861.1"/>
    <property type="molecule type" value="Genomic_DNA"/>
</dbReference>
<dbReference type="Gene3D" id="3.10.580.10">
    <property type="entry name" value="CBS-domain"/>
    <property type="match status" value="1"/>
</dbReference>
<evidence type="ECO:0000313" key="3">
    <source>
        <dbReference type="Proteomes" id="UP000422232"/>
    </source>
</evidence>
<dbReference type="InterPro" id="IPR051257">
    <property type="entry name" value="Diverse_CBS-Domain"/>
</dbReference>
<dbReference type="CDD" id="cd04584">
    <property type="entry name" value="CBS_pair_AcuB_like"/>
    <property type="match status" value="1"/>
</dbReference>
<proteinExistence type="predicted"/>
<name>A0A9Q5VBC3_PISSA</name>
<evidence type="ECO:0000313" key="2">
    <source>
        <dbReference type="EMBL" id="QGO06861.1"/>
    </source>
</evidence>
<dbReference type="PROSITE" id="PS51371">
    <property type="entry name" value="CBS"/>
    <property type="match status" value="2"/>
</dbReference>
<reference evidence="2 3" key="1">
    <citation type="submission" date="2019-04" db="EMBL/GenBank/DDBJ databases">
        <title>Complete genome sequencing of Piscirickettsia salmonis strain Psal-009.</title>
        <authorList>
            <person name="Schober I."/>
            <person name="Bunk B."/>
            <person name="Sproer C."/>
            <person name="Carril G.P."/>
            <person name="Riedel T."/>
            <person name="Flores-Herrera P.A."/>
            <person name="Nourdin-Galindo G."/>
            <person name="Marshall S.H."/>
            <person name="Overmann J."/>
        </authorList>
    </citation>
    <scope>NUCLEOTIDE SEQUENCE [LARGE SCALE GENOMIC DNA]</scope>
    <source>
        <strain evidence="2 3">Psal-009</strain>
    </source>
</reference>
<dbReference type="SMART" id="SM00116">
    <property type="entry name" value="CBS"/>
    <property type="match status" value="2"/>
</dbReference>
<accession>A0A9Q5VBC3</accession>
<organism evidence="2 3">
    <name type="scientific">Piscirickettsia salmonis</name>
    <dbReference type="NCBI Taxonomy" id="1238"/>
    <lineage>
        <taxon>Bacteria</taxon>
        <taxon>Pseudomonadati</taxon>
        <taxon>Pseudomonadota</taxon>
        <taxon>Gammaproteobacteria</taxon>
        <taxon>Thiotrichales</taxon>
        <taxon>Piscirickettsiaceae</taxon>
        <taxon>Piscirickettsia</taxon>
    </lineage>
</organism>
<dbReference type="SUPFAM" id="SSF54631">
    <property type="entry name" value="CBS-domain pair"/>
    <property type="match status" value="1"/>
</dbReference>
<dbReference type="GeneID" id="66740072"/>
<dbReference type="AlphaFoldDB" id="A0A9Q5VBC3"/>
<evidence type="ECO:0000256" key="1">
    <source>
        <dbReference type="ARBA" id="ARBA00023122"/>
    </source>
</evidence>